<dbReference type="PROSITE" id="PS50231">
    <property type="entry name" value="RICIN_B_LECTIN"/>
    <property type="match status" value="1"/>
</dbReference>
<gene>
    <name evidence="1" type="ORF">AXG55_03850</name>
</gene>
<dbReference type="SUPFAM" id="SSF50370">
    <property type="entry name" value="Ricin B-like lectins"/>
    <property type="match status" value="1"/>
</dbReference>
<dbReference type="Gene3D" id="2.80.10.50">
    <property type="match status" value="1"/>
</dbReference>
<dbReference type="InterPro" id="IPR035992">
    <property type="entry name" value="Ricin_B-like_lectins"/>
</dbReference>
<dbReference type="Proteomes" id="UP000184731">
    <property type="component" value="Chromosome"/>
</dbReference>
<dbReference type="OrthoDB" id="5313874at2"/>
<dbReference type="AlphaFoldDB" id="A0A1L4CYS2"/>
<evidence type="ECO:0000313" key="2">
    <source>
        <dbReference type="Proteomes" id="UP000184731"/>
    </source>
</evidence>
<protein>
    <submittedName>
        <fullName evidence="1">Uncharacterized protein</fullName>
    </submittedName>
</protein>
<dbReference type="SUPFAM" id="SSF56399">
    <property type="entry name" value="ADP-ribosylation"/>
    <property type="match status" value="1"/>
</dbReference>
<dbReference type="KEGG" id="saqi:AXG55_03850"/>
<evidence type="ECO:0000313" key="1">
    <source>
        <dbReference type="EMBL" id="APJ03087.1"/>
    </source>
</evidence>
<dbReference type="Gene3D" id="3.90.210.10">
    <property type="entry name" value="Heat-Labile Enterotoxin, subunit A"/>
    <property type="match status" value="1"/>
</dbReference>
<keyword evidence="2" id="KW-1185">Reference proteome</keyword>
<sequence>MKNVFFVFILCLIGNFFEQKNFLKSTAACAQNNERSPPKVVYRASPSKPDIKFKEGFRRGSQGSRDLASHILGDGQVPGITTNFAESSIFISTTSSLVYAHDYGDRYALGTWEVSEFYIYEIVPEAHFVDVTATFERTLQAEIDPQRRIELERRRNEFIDEYEFSAIEFIRPESILSATRYVFNNEDFRYHPVEIIPNANAERNLIPTVHENNFSLGTIRNHNFEHHLPTLDFACYRPDNNTGTVSFVVLNSNSHREKRELNMQSRVLPKLICPDPQFLQKKERIENPTSFLERTKSKINITSFEMKLCLIPDNKYLYGATCDTNSALWSFTEFGQLITKIFDGQYDQYYCLTAPRNSQDSNYVKLEICDLNTKEQRWTLQSDKNSFKLLSSANETLHLYNNYYAYTQKKIDYYRVVNLNNSFEIKKNKTSAFIQFSVDPLYTADYYTIYPTEHGNIYEEYFSDLSNYSTFFNAHNNTLFSSYGHNREGPQVCYISSSVRKESVSWEWVKNEYCPTGGFVENQYKWLFQVNQDHSKFQIMDYVGNILRLNDNYGSQNRYFAYTAFRFWNDRNRYVDSFIFKDALQIYARKFVNFDIEHGDKEFRKIQAYNAVKNYFRESFQLQ</sequence>
<accession>A0A1L4CYS2</accession>
<proteinExistence type="predicted"/>
<reference evidence="1 2" key="1">
    <citation type="submission" date="2016-10" db="EMBL/GenBank/DDBJ databases">
        <title>Silvanigrella aquatica sp. nov., isolated from a freshwater lake located in the Black Forest, Germany, description of Silvanigrellaceae fam. nov., Silvanigrellales ord. nov., reclassification of the order Bdellovibrionales in the class Oligoflexia, reclassification of the families Bacteriovoracaceae and Halobacteriovoraceae in the new order Bacteriovoracales ord. nov., and reclassification of the family Pseudobacteriovoracaceae in the order Oligoflexiales.</title>
        <authorList>
            <person name="Hahn M.W."/>
            <person name="Schmidt J."/>
            <person name="Koll U."/>
            <person name="Rohde M."/>
            <person name="Verbag S."/>
            <person name="Pitt A."/>
            <person name="Nakai R."/>
            <person name="Naganuma T."/>
            <person name="Lang E."/>
        </authorList>
    </citation>
    <scope>NUCLEOTIDE SEQUENCE [LARGE SCALE GENOMIC DNA]</scope>
    <source>
        <strain evidence="1 2">MWH-Nonnen-W8red</strain>
    </source>
</reference>
<dbReference type="RefSeq" id="WP_148696804.1">
    <property type="nucleotide sequence ID" value="NZ_CP017834.1"/>
</dbReference>
<name>A0A1L4CYS2_9BACT</name>
<dbReference type="EMBL" id="CP017834">
    <property type="protein sequence ID" value="APJ03087.1"/>
    <property type="molecule type" value="Genomic_DNA"/>
</dbReference>
<organism evidence="1 2">
    <name type="scientific">Silvanigrella aquatica</name>
    <dbReference type="NCBI Taxonomy" id="1915309"/>
    <lineage>
        <taxon>Bacteria</taxon>
        <taxon>Pseudomonadati</taxon>
        <taxon>Bdellovibrionota</taxon>
        <taxon>Oligoflexia</taxon>
        <taxon>Silvanigrellales</taxon>
        <taxon>Silvanigrellaceae</taxon>
        <taxon>Silvanigrella</taxon>
    </lineage>
</organism>